<accession>A0A7J5UT27</accession>
<organism evidence="2 3">
    <name type="scientific">Georgenia thermotolerans</name>
    <dbReference type="NCBI Taxonomy" id="527326"/>
    <lineage>
        <taxon>Bacteria</taxon>
        <taxon>Bacillati</taxon>
        <taxon>Actinomycetota</taxon>
        <taxon>Actinomycetes</taxon>
        <taxon>Micrococcales</taxon>
        <taxon>Bogoriellaceae</taxon>
        <taxon>Georgenia</taxon>
    </lineage>
</organism>
<keyword evidence="3" id="KW-1185">Reference proteome</keyword>
<dbReference type="EMBL" id="WHJE01000011">
    <property type="protein sequence ID" value="KAE8765364.1"/>
    <property type="molecule type" value="Genomic_DNA"/>
</dbReference>
<dbReference type="Pfam" id="PF07811">
    <property type="entry name" value="TadE"/>
    <property type="match status" value="1"/>
</dbReference>
<name>A0A7J5UT27_9MICO</name>
<evidence type="ECO:0000259" key="1">
    <source>
        <dbReference type="Pfam" id="PF07811"/>
    </source>
</evidence>
<evidence type="ECO:0000313" key="3">
    <source>
        <dbReference type="Proteomes" id="UP000451860"/>
    </source>
</evidence>
<sequence>MCRTRPPRLAKGLRPHPRRWADERGSASVEMVVVLPALFVLMFLGVQAALYYHARSVAIAAATQGATAAALENGTLADGLATAGGFVADAGGDDVLTSVTAWGDRSATTATVWVEGNALSVLPGWAPTVRQSASIPVERITAP</sequence>
<feature type="domain" description="TadE-like" evidence="1">
    <location>
        <begin position="25"/>
        <end position="66"/>
    </location>
</feature>
<dbReference type="OrthoDB" id="4227347at2"/>
<dbReference type="Proteomes" id="UP000451860">
    <property type="component" value="Unassembled WGS sequence"/>
</dbReference>
<protein>
    <submittedName>
        <fullName evidence="2">Pilus assembly protein</fullName>
    </submittedName>
</protein>
<evidence type="ECO:0000313" key="2">
    <source>
        <dbReference type="EMBL" id="KAE8765364.1"/>
    </source>
</evidence>
<comment type="caution">
    <text evidence="2">The sequence shown here is derived from an EMBL/GenBank/DDBJ whole genome shotgun (WGS) entry which is preliminary data.</text>
</comment>
<proteinExistence type="predicted"/>
<gene>
    <name evidence="2" type="ORF">GB883_04175</name>
</gene>
<dbReference type="InterPro" id="IPR012495">
    <property type="entry name" value="TadE-like_dom"/>
</dbReference>
<dbReference type="AlphaFoldDB" id="A0A7J5UT27"/>
<reference evidence="2 3" key="1">
    <citation type="submission" date="2019-10" db="EMBL/GenBank/DDBJ databases">
        <title>Georgenia wutianyii sp. nov. and Georgenia yuyongxinii sp. nov. isolated from plateau pika (Ochotona curzoniae) in the Qinghai-Tibet plateau of China.</title>
        <authorList>
            <person name="Tian Z."/>
        </authorList>
    </citation>
    <scope>NUCLEOTIDE SEQUENCE [LARGE SCALE GENOMIC DNA]</scope>
    <source>
        <strain evidence="2 3">DSM 21501</strain>
    </source>
</reference>